<reference evidence="5" key="2">
    <citation type="submission" date="2025-09" db="UniProtKB">
        <authorList>
            <consortium name="Ensembl"/>
        </authorList>
    </citation>
    <scope>IDENTIFICATION</scope>
</reference>
<protein>
    <submittedName>
        <fullName evidence="5">SH2 domain containing 2A</fullName>
    </submittedName>
</protein>
<keyword evidence="1 2" id="KW-0727">SH2 domain</keyword>
<evidence type="ECO:0000256" key="1">
    <source>
        <dbReference type="ARBA" id="ARBA00022999"/>
    </source>
</evidence>
<evidence type="ECO:0000313" key="5">
    <source>
        <dbReference type="Ensembl" id="ENSPCEP00000022659.1"/>
    </source>
</evidence>
<dbReference type="FunFam" id="3.30.505.10:FF:000103">
    <property type="entry name" value="Si:ch73-109i22.2"/>
    <property type="match status" value="1"/>
</dbReference>
<name>A0A8C8SLX5_9SAUR</name>
<dbReference type="AlphaFoldDB" id="A0A8C8SLX5"/>
<accession>A0A8C8SLX5</accession>
<dbReference type="SUPFAM" id="SSF55550">
    <property type="entry name" value="SH2 domain"/>
    <property type="match status" value="1"/>
</dbReference>
<dbReference type="PRINTS" id="PR00401">
    <property type="entry name" value="SH2DOMAIN"/>
</dbReference>
<organism evidence="5 6">
    <name type="scientific">Pelusios castaneus</name>
    <name type="common">West African mud turtle</name>
    <dbReference type="NCBI Taxonomy" id="367368"/>
    <lineage>
        <taxon>Eukaryota</taxon>
        <taxon>Metazoa</taxon>
        <taxon>Chordata</taxon>
        <taxon>Craniata</taxon>
        <taxon>Vertebrata</taxon>
        <taxon>Euteleostomi</taxon>
        <taxon>Archelosauria</taxon>
        <taxon>Testudinata</taxon>
        <taxon>Testudines</taxon>
        <taxon>Pleurodira</taxon>
        <taxon>Pelomedusidae</taxon>
        <taxon>Pelusios</taxon>
    </lineage>
</organism>
<dbReference type="Proteomes" id="UP000694393">
    <property type="component" value="Unplaced"/>
</dbReference>
<dbReference type="Pfam" id="PF00017">
    <property type="entry name" value="SH2"/>
    <property type="match status" value="1"/>
</dbReference>
<dbReference type="PANTHER" id="PTHR14388">
    <property type="entry name" value="T CELL-SPECIFIC ADAPTER PROTEIN TSAD"/>
    <property type="match status" value="1"/>
</dbReference>
<evidence type="ECO:0000256" key="3">
    <source>
        <dbReference type="SAM" id="MobiDB-lite"/>
    </source>
</evidence>
<proteinExistence type="predicted"/>
<dbReference type="InterPro" id="IPR000980">
    <property type="entry name" value="SH2"/>
</dbReference>
<dbReference type="GO" id="GO:0005737">
    <property type="term" value="C:cytoplasm"/>
    <property type="evidence" value="ECO:0007669"/>
    <property type="project" value="TreeGrafter"/>
</dbReference>
<dbReference type="PANTHER" id="PTHR14388:SF9">
    <property type="entry name" value="SH2 DOMAIN-CONTAINING PROTEIN 2A"/>
    <property type="match status" value="1"/>
</dbReference>
<feature type="region of interest" description="Disordered" evidence="3">
    <location>
        <begin position="96"/>
        <end position="116"/>
    </location>
</feature>
<keyword evidence="6" id="KW-1185">Reference proteome</keyword>
<feature type="region of interest" description="Disordered" evidence="3">
    <location>
        <begin position="427"/>
        <end position="463"/>
    </location>
</feature>
<reference evidence="5" key="1">
    <citation type="submission" date="2025-08" db="UniProtKB">
        <authorList>
            <consortium name="Ensembl"/>
        </authorList>
    </citation>
    <scope>IDENTIFICATION</scope>
</reference>
<evidence type="ECO:0000313" key="6">
    <source>
        <dbReference type="Proteomes" id="UP000694393"/>
    </source>
</evidence>
<dbReference type="SMART" id="SM00252">
    <property type="entry name" value="SH2"/>
    <property type="match status" value="1"/>
</dbReference>
<dbReference type="Gene3D" id="3.30.505.10">
    <property type="entry name" value="SH2 domain"/>
    <property type="match status" value="1"/>
</dbReference>
<evidence type="ECO:0000256" key="2">
    <source>
        <dbReference type="PROSITE-ProRule" id="PRU00191"/>
    </source>
</evidence>
<feature type="region of interest" description="Disordered" evidence="3">
    <location>
        <begin position="314"/>
        <end position="347"/>
    </location>
</feature>
<dbReference type="Ensembl" id="ENSPCET00000023417.1">
    <property type="protein sequence ID" value="ENSPCEP00000022659.1"/>
    <property type="gene ID" value="ENSPCEG00000017233.1"/>
</dbReference>
<sequence length="480" mass="53320">MRVAGALGPKRTASLEDSLWVSGSRSLYLRLWAARPEISPQATGLPCSTLAQRKPKGLLEKGLGRVGGGAPPLTVTRCCFLPSLCSGDINRQQVRSSQQRTWAPFPPASPHPSLSSLPQVPPSLWVPASAKWSWSLLGDPAETQERLGPSLDPPVTPSVLQARTQAWFKHTQASRICQQGELPPWFHGFISRRDTEQLLQDKPLGSFLIRFSESTVGFVLSYRGRDRCRHFILDQLEDERYVILGEDSAHAELQGLLQHYTIAPVTPYYEFLTVPCTRVRTTRPEHLLPPAVCRHRWKDPCFIPLLPAKAGPAQRLSSPMQEAAASADPYTQVSREPVPTERPAPAQPPEIKYQQLMRFHTYAEPHEGFLSPERRIYYEPDEPIPFYATGRGSLVSPDPENVYAEVELACQALPEILKHLRADSWRPSSAAGLREQGSQAGSKRKPDLAHCDSPQAEFPSTGAKTAAKYRGRISIAINKL</sequence>
<dbReference type="PROSITE" id="PS50001">
    <property type="entry name" value="SH2"/>
    <property type="match status" value="1"/>
</dbReference>
<evidence type="ECO:0000259" key="4">
    <source>
        <dbReference type="PROSITE" id="PS50001"/>
    </source>
</evidence>
<feature type="domain" description="SH2" evidence="4">
    <location>
        <begin position="185"/>
        <end position="276"/>
    </location>
</feature>
<dbReference type="InterPro" id="IPR036860">
    <property type="entry name" value="SH2_dom_sf"/>
</dbReference>